<name>A0A0X3BLR5_9EURY</name>
<accession>A0A0X3BLR5</accession>
<dbReference type="GeneID" id="27137133"/>
<dbReference type="RefSeq" id="WP_197671643.1">
    <property type="nucleotide sequence ID" value="NZ_LT158599.1"/>
</dbReference>
<organism evidence="2 3">
    <name type="scientific">Methanoculleus bourgensis</name>
    <dbReference type="NCBI Taxonomy" id="83986"/>
    <lineage>
        <taxon>Archaea</taxon>
        <taxon>Methanobacteriati</taxon>
        <taxon>Methanobacteriota</taxon>
        <taxon>Stenosarchaea group</taxon>
        <taxon>Methanomicrobia</taxon>
        <taxon>Methanomicrobiales</taxon>
        <taxon>Methanomicrobiaceae</taxon>
        <taxon>Methanoculleus</taxon>
    </lineage>
</organism>
<protein>
    <recommendedName>
        <fullName evidence="1">DUF4268 domain-containing protein</fullName>
    </recommendedName>
</protein>
<proteinExistence type="predicted"/>
<dbReference type="EMBL" id="LT158599">
    <property type="protein sequence ID" value="CVK32425.1"/>
    <property type="molecule type" value="Genomic_DNA"/>
</dbReference>
<dbReference type="InterPro" id="IPR025364">
    <property type="entry name" value="DUF4268"/>
</dbReference>
<reference evidence="2 3" key="1">
    <citation type="submission" date="2016-01" db="EMBL/GenBank/DDBJ databases">
        <authorList>
            <person name="Manzoor S."/>
        </authorList>
    </citation>
    <scope>NUCLEOTIDE SEQUENCE [LARGE SCALE GENOMIC DNA]</scope>
    <source>
        <strain evidence="2">Methanoculleus sp MAB1</strain>
    </source>
</reference>
<dbReference type="KEGG" id="mema:MMAB1_1212"/>
<gene>
    <name evidence="2" type="ORF">MMAB1_1212</name>
</gene>
<dbReference type="AlphaFoldDB" id="A0A0X3BLR5"/>
<dbReference type="Pfam" id="PF14088">
    <property type="entry name" value="DUF4268"/>
    <property type="match status" value="1"/>
</dbReference>
<dbReference type="OrthoDB" id="142611at2157"/>
<dbReference type="GO" id="GO:0003676">
    <property type="term" value="F:nucleic acid binding"/>
    <property type="evidence" value="ECO:0007669"/>
    <property type="project" value="InterPro"/>
</dbReference>
<evidence type="ECO:0000313" key="3">
    <source>
        <dbReference type="Proteomes" id="UP000069850"/>
    </source>
</evidence>
<dbReference type="Proteomes" id="UP000069850">
    <property type="component" value="Chromosome 1"/>
</dbReference>
<dbReference type="InterPro" id="IPR011856">
    <property type="entry name" value="tRNA_endonuc-like_dom_sf"/>
</dbReference>
<dbReference type="Gene3D" id="3.40.1350.10">
    <property type="match status" value="1"/>
</dbReference>
<sequence length="337" mass="38283">MKRGRNHVAARGTVPGRRDIRLIGKIRRLDLREVWRHEAYDFTAWLEENIDVLNDALDLSLGNVYRERNAGDFSVDLVAEDDDGNLVVIENQLERSDHDHLGKVITYLTALEARTAIWIVSEPRPEHTRAIAWLNESSAAAFYLVKVEAISIDESPPAALLTLITGPSIEAVRVGERKKELAGRHKVLYSFWEQLLDKAKEKTNLHANISPTHKSWVGTSAGPLSRLQMGYYIRSHDARVELYIDHDTGTGEGNRKIFNQLKANKERIEEIFGEPLNWEAPEGRRACRISKTIPIGGWMDEDAWPELHEAMIDAMIRLDASLRPYVRELELPRAAGE</sequence>
<feature type="domain" description="DUF4268" evidence="1">
    <location>
        <begin position="190"/>
        <end position="325"/>
    </location>
</feature>
<evidence type="ECO:0000259" key="1">
    <source>
        <dbReference type="Pfam" id="PF14088"/>
    </source>
</evidence>
<evidence type="ECO:0000313" key="2">
    <source>
        <dbReference type="EMBL" id="CVK32425.1"/>
    </source>
</evidence>